<dbReference type="EMBL" id="JATAAI010000027">
    <property type="protein sequence ID" value="KAK1736855.1"/>
    <property type="molecule type" value="Genomic_DNA"/>
</dbReference>
<dbReference type="InterPro" id="IPR029052">
    <property type="entry name" value="Metallo-depent_PP-like"/>
</dbReference>
<evidence type="ECO:0000256" key="5">
    <source>
        <dbReference type="ARBA" id="ARBA00023004"/>
    </source>
</evidence>
<keyword evidence="4" id="KW-0560">Oxidoreductase</keyword>
<keyword evidence="7" id="KW-0812">Transmembrane</keyword>
<dbReference type="PANTHER" id="PTHR43143:SF4">
    <property type="entry name" value="CALCINEURIN-LIKE PHOSPHOESTERASE DOMAIN-CONTAINING PROTEIN"/>
    <property type="match status" value="1"/>
</dbReference>
<evidence type="ECO:0000256" key="4">
    <source>
        <dbReference type="ARBA" id="ARBA00023002"/>
    </source>
</evidence>
<dbReference type="SUPFAM" id="SSF56300">
    <property type="entry name" value="Metallo-dependent phosphatases"/>
    <property type="match status" value="1"/>
</dbReference>
<organism evidence="9 10">
    <name type="scientific">Skeletonema marinoi</name>
    <dbReference type="NCBI Taxonomy" id="267567"/>
    <lineage>
        <taxon>Eukaryota</taxon>
        <taxon>Sar</taxon>
        <taxon>Stramenopiles</taxon>
        <taxon>Ochrophyta</taxon>
        <taxon>Bacillariophyta</taxon>
        <taxon>Coscinodiscophyceae</taxon>
        <taxon>Thalassiosirophycidae</taxon>
        <taxon>Thalassiosirales</taxon>
        <taxon>Skeletonemataceae</taxon>
        <taxon>Skeletonema</taxon>
        <taxon>Skeletonema marinoi-dohrnii complex</taxon>
    </lineage>
</organism>
<dbReference type="EC" id="3.1.-.-" evidence="9"/>
<evidence type="ECO:0000256" key="7">
    <source>
        <dbReference type="SAM" id="Phobius"/>
    </source>
</evidence>
<dbReference type="Proteomes" id="UP001224775">
    <property type="component" value="Unassembled WGS sequence"/>
</dbReference>
<dbReference type="Pfam" id="PF00149">
    <property type="entry name" value="Metallophos"/>
    <property type="match status" value="1"/>
</dbReference>
<reference evidence="9" key="1">
    <citation type="submission" date="2023-06" db="EMBL/GenBank/DDBJ databases">
        <title>Survivors Of The Sea: Transcriptome response of Skeletonema marinoi to long-term dormancy.</title>
        <authorList>
            <person name="Pinder M.I.M."/>
            <person name="Kourtchenko O."/>
            <person name="Robertson E.K."/>
            <person name="Larsson T."/>
            <person name="Maumus F."/>
            <person name="Osuna-Cruz C.M."/>
            <person name="Vancaester E."/>
            <person name="Stenow R."/>
            <person name="Vandepoele K."/>
            <person name="Ploug H."/>
            <person name="Bruchert V."/>
            <person name="Godhe A."/>
            <person name="Topel M."/>
        </authorList>
    </citation>
    <scope>NUCLEOTIDE SEQUENCE</scope>
    <source>
        <strain evidence="9">R05AC</strain>
    </source>
</reference>
<keyword evidence="5" id="KW-0408">Iron</keyword>
<keyword evidence="9" id="KW-0378">Hydrolase</keyword>
<proteinExistence type="predicted"/>
<feature type="compositionally biased region" description="Basic residues" evidence="6">
    <location>
        <begin position="91"/>
        <end position="102"/>
    </location>
</feature>
<feature type="domain" description="Fe2OG dioxygenase" evidence="8">
    <location>
        <begin position="289"/>
        <end position="379"/>
    </location>
</feature>
<dbReference type="InterPro" id="IPR051918">
    <property type="entry name" value="STPP_CPPED1"/>
</dbReference>
<dbReference type="Gene3D" id="3.60.21.10">
    <property type="match status" value="1"/>
</dbReference>
<protein>
    <submittedName>
        <fullName evidence="9">Metallophosphoesterase family protein</fullName>
        <ecNumber evidence="9">3.1.-.-</ecNumber>
    </submittedName>
</protein>
<feature type="transmembrane region" description="Helical" evidence="7">
    <location>
        <begin position="37"/>
        <end position="57"/>
    </location>
</feature>
<dbReference type="GO" id="GO:0051213">
    <property type="term" value="F:dioxygenase activity"/>
    <property type="evidence" value="ECO:0007669"/>
    <property type="project" value="UniProtKB-KW"/>
</dbReference>
<keyword evidence="7" id="KW-1133">Transmembrane helix</keyword>
<keyword evidence="2" id="KW-0479">Metal-binding</keyword>
<dbReference type="InterPro" id="IPR004843">
    <property type="entry name" value="Calcineurin-like_PHP"/>
</dbReference>
<comment type="cofactor">
    <cofactor evidence="1">
        <name>L-ascorbate</name>
        <dbReference type="ChEBI" id="CHEBI:38290"/>
    </cofactor>
</comment>
<dbReference type="AlphaFoldDB" id="A0AAD8Y0K7"/>
<dbReference type="GO" id="GO:0016787">
    <property type="term" value="F:hydrolase activity"/>
    <property type="evidence" value="ECO:0007669"/>
    <property type="project" value="UniProtKB-KW"/>
</dbReference>
<feature type="compositionally biased region" description="Low complexity" evidence="6">
    <location>
        <begin position="105"/>
        <end position="114"/>
    </location>
</feature>
<evidence type="ECO:0000313" key="9">
    <source>
        <dbReference type="EMBL" id="KAK1736855.1"/>
    </source>
</evidence>
<keyword evidence="10" id="KW-1185">Reference proteome</keyword>
<dbReference type="GO" id="GO:0016705">
    <property type="term" value="F:oxidoreductase activity, acting on paired donors, with incorporation or reduction of molecular oxygen"/>
    <property type="evidence" value="ECO:0007669"/>
    <property type="project" value="InterPro"/>
</dbReference>
<evidence type="ECO:0000256" key="3">
    <source>
        <dbReference type="ARBA" id="ARBA00022964"/>
    </source>
</evidence>
<sequence length="1127" mass="126428">MTSADHHLLTTNFYSTFPGEEFLTVSLPNYARERQLIIYKIVATVILCVVVMPVLLATKQTAVKDNPVDAADGAANENAIYDDAKAINKGSKNKKKRVKSKKSSQESTTETTTRETTATVINPITSNLLNILCIILVFIITFFNQNNLFPARTIVQTPVLTREECSHIIQMAHEAAARNSEIAKREKASLILEQTELVNEEDISSKSQSDGKNTQTFTPEQIELRKLNSIIKEPTGWKKDRHSSYPTTDLNYVVDPFTRDDRAYLAGKLNARLTPVIERTFGIARGALRASDIFVVRYDATKGQPQLRKHTDGSHLSFNILLNDEFEGGGTRFHNRFDGSYVDVNPDVGEALLSHADILHEGLATTKGTRYILVGFNSIDENDPLTGEATNLSIFSSWLNFPWMQVRFKEGFEEGTNTRLSSTNVDNWEDSRYATSLFRDLVEWMRWFCDQYSTFQRVKLVDRKDFDEYITVMDEANIKRNEEEARNGIEPTRSSGHANWFSGQQLFVGVSGDVKRVWGSRAKIEDKFRGDLEFITYYIINMRLVTAVIFIGHVAAFAPSASRTSLRPVTHLNSADEFVVGVLGDLHIDPRKMEDYETGKSHFMPIFEEAKEKHGNVAIVSLGDLGESKNCDHNPESDSELFAGTSMCHEMAAGFLGSMGVPYDVVGGNHDLEGLDEFETDKENLEVYLKAHGKETPQFCRQIAEKTLLVGMGSTLFRDAKFTSHEVTIDQQQIDWFENLVSTHKAEDGWKIFVFSHAPPNGSGLRVLQENHVVNGCCWLNHSNEEQCQKFINLVREHRSIKAWFSGHFHLGQDYQDSITFPTIDPKDGPYPNRGSCVFAQTSVMRAGTSRDGRQQSRLIRGNKDGFEICTVDHQKDGKVRVDATISYRGDTNEVGIYAHEDEAYEHDKYFKVYQPCAGDKLHPPDDGFKRYDVDGNIPRESIQTIIQLWIQLFSDTIAWWYMSCGRALGMLNGNLIEYDSSTLAPLGLVVGADELVGKKVGVINSGLDADTCIMMMDDEEGMEGADCASLAGDTREQAVVMLDKTGLVTVVQPNEDGSYWRKIVRNKMVRMKEVRRVQAAKMWAAELMELEDEGEANVVSSWGPYMTTSGTAKKTAVPGLTAKSAL</sequence>
<feature type="transmembrane region" description="Helical" evidence="7">
    <location>
        <begin position="124"/>
        <end position="143"/>
    </location>
</feature>
<accession>A0AAD8Y0K7</accession>
<keyword evidence="3" id="KW-0223">Dioxygenase</keyword>
<name>A0AAD8Y0K7_9STRA</name>
<gene>
    <name evidence="9" type="ORF">QTG54_012300</name>
</gene>
<comment type="caution">
    <text evidence="9">The sequence shown here is derived from an EMBL/GenBank/DDBJ whole genome shotgun (WGS) entry which is preliminary data.</text>
</comment>
<keyword evidence="7" id="KW-0472">Membrane</keyword>
<dbReference type="Gene3D" id="2.60.120.620">
    <property type="entry name" value="q2cbj1_9rhob like domain"/>
    <property type="match status" value="1"/>
</dbReference>
<evidence type="ECO:0000313" key="10">
    <source>
        <dbReference type="Proteomes" id="UP001224775"/>
    </source>
</evidence>
<dbReference type="PROSITE" id="PS51471">
    <property type="entry name" value="FE2OG_OXY"/>
    <property type="match status" value="1"/>
</dbReference>
<dbReference type="GO" id="GO:0031418">
    <property type="term" value="F:L-ascorbic acid binding"/>
    <property type="evidence" value="ECO:0007669"/>
    <property type="project" value="InterPro"/>
</dbReference>
<feature type="region of interest" description="Disordered" evidence="6">
    <location>
        <begin position="91"/>
        <end position="114"/>
    </location>
</feature>
<evidence type="ECO:0000259" key="8">
    <source>
        <dbReference type="PROSITE" id="PS51471"/>
    </source>
</evidence>
<dbReference type="InterPro" id="IPR005123">
    <property type="entry name" value="Oxoglu/Fe-dep_dioxygenase_dom"/>
</dbReference>
<evidence type="ECO:0000256" key="6">
    <source>
        <dbReference type="SAM" id="MobiDB-lite"/>
    </source>
</evidence>
<dbReference type="GO" id="GO:0005506">
    <property type="term" value="F:iron ion binding"/>
    <property type="evidence" value="ECO:0007669"/>
    <property type="project" value="InterPro"/>
</dbReference>
<dbReference type="InterPro" id="IPR006620">
    <property type="entry name" value="Pro_4_hyd_alph"/>
</dbReference>
<evidence type="ECO:0000256" key="2">
    <source>
        <dbReference type="ARBA" id="ARBA00022723"/>
    </source>
</evidence>
<evidence type="ECO:0000256" key="1">
    <source>
        <dbReference type="ARBA" id="ARBA00001961"/>
    </source>
</evidence>
<dbReference type="SMART" id="SM00702">
    <property type="entry name" value="P4Hc"/>
    <property type="match status" value="1"/>
</dbReference>
<dbReference type="PANTHER" id="PTHR43143">
    <property type="entry name" value="METALLOPHOSPHOESTERASE, CALCINEURIN SUPERFAMILY"/>
    <property type="match status" value="1"/>
</dbReference>